<dbReference type="KEGG" id="hhc:M911_07715"/>
<dbReference type="EMBL" id="CP007268">
    <property type="protein sequence ID" value="AHK79067.1"/>
    <property type="molecule type" value="Genomic_DNA"/>
</dbReference>
<organism evidence="2 3">
    <name type="scientific">Ectothiorhodospira haloalkaliphila</name>
    <dbReference type="NCBI Taxonomy" id="421628"/>
    <lineage>
        <taxon>Bacteria</taxon>
        <taxon>Pseudomonadati</taxon>
        <taxon>Pseudomonadota</taxon>
        <taxon>Gammaproteobacteria</taxon>
        <taxon>Chromatiales</taxon>
        <taxon>Ectothiorhodospiraceae</taxon>
        <taxon>Ectothiorhodospira</taxon>
    </lineage>
</organism>
<accession>W8KPY5</accession>
<dbReference type="Proteomes" id="UP000019442">
    <property type="component" value="Chromosome"/>
</dbReference>
<evidence type="ECO:0000313" key="2">
    <source>
        <dbReference type="EMBL" id="AHK79067.1"/>
    </source>
</evidence>
<dbReference type="AlphaFoldDB" id="W8KPY5"/>
<sequence length="138" mass="15391">MLSGEGAYLYGGRWNSRGVSMVYLGTSLAQAAMELLVHLDRHEVLEAYHKVQVSFEDALVSHIRIDDLPENWATPSMASPVRQVGDRWVEEQVSVILQVPSASIPGEYNFLLNPAHPDVDKLQVGPVSTFSYDPRLQK</sequence>
<evidence type="ECO:0000313" key="3">
    <source>
        <dbReference type="Proteomes" id="UP000019442"/>
    </source>
</evidence>
<dbReference type="InterPro" id="IPR014914">
    <property type="entry name" value="RES_dom"/>
</dbReference>
<dbReference type="Pfam" id="PF08808">
    <property type="entry name" value="RES"/>
    <property type="match status" value="1"/>
</dbReference>
<feature type="domain" description="RES" evidence="1">
    <location>
        <begin position="1"/>
        <end position="126"/>
    </location>
</feature>
<dbReference type="HOGENOM" id="CLU_133611_0_1_6"/>
<reference evidence="2 3" key="1">
    <citation type="journal article" date="2014" name="J Genomics">
        <title>Draft Genome Sequence of the Extremely Halophilic Phototrophic Purple Sulfur Bacterium Halorhodospira halochloris.</title>
        <authorList>
            <person name="Singh K.S."/>
            <person name="Kirksey J."/>
            <person name="Hoff W.D."/>
            <person name="Deole R."/>
        </authorList>
    </citation>
    <scope>NUCLEOTIDE SEQUENCE [LARGE SCALE GENOMIC DNA]</scope>
    <source>
        <strain evidence="2 3">A</strain>
    </source>
</reference>
<dbReference type="PATRIC" id="fig|1354791.3.peg.2001"/>
<gene>
    <name evidence="2" type="ORF">M911_07715</name>
</gene>
<name>W8KPY5_9GAMM</name>
<dbReference type="SMART" id="SM00953">
    <property type="entry name" value="RES"/>
    <property type="match status" value="1"/>
</dbReference>
<keyword evidence="3" id="KW-1185">Reference proteome</keyword>
<proteinExistence type="predicted"/>
<reference evidence="3" key="2">
    <citation type="submission" date="2014-02" db="EMBL/GenBank/DDBJ databases">
        <title>Draft Genome Sequence of extremely halophilic bacteria Halorhodospira halochloris.</title>
        <authorList>
            <person name="Singh K.S."/>
        </authorList>
    </citation>
    <scope>NUCLEOTIDE SEQUENCE [LARGE SCALE GENOMIC DNA]</scope>
    <source>
        <strain evidence="3">A</strain>
    </source>
</reference>
<protein>
    <recommendedName>
        <fullName evidence="1">RES domain-containing protein</fullName>
    </recommendedName>
</protein>
<evidence type="ECO:0000259" key="1">
    <source>
        <dbReference type="SMART" id="SM00953"/>
    </source>
</evidence>